<proteinExistence type="predicted"/>
<dbReference type="SUPFAM" id="SSF52935">
    <property type="entry name" value="PK C-terminal domain-like"/>
    <property type="match status" value="1"/>
</dbReference>
<name>X1CUV6_9ZZZZ</name>
<organism evidence="1">
    <name type="scientific">marine sediment metagenome</name>
    <dbReference type="NCBI Taxonomy" id="412755"/>
    <lineage>
        <taxon>unclassified sequences</taxon>
        <taxon>metagenomes</taxon>
        <taxon>ecological metagenomes</taxon>
    </lineage>
</organism>
<reference evidence="1" key="1">
    <citation type="journal article" date="2014" name="Front. Microbiol.">
        <title>High frequency of phylogenetically diverse reductive dehalogenase-homologous genes in deep subseafloor sedimentary metagenomes.</title>
        <authorList>
            <person name="Kawai M."/>
            <person name="Futagami T."/>
            <person name="Toyoda A."/>
            <person name="Takaki Y."/>
            <person name="Nishi S."/>
            <person name="Hori S."/>
            <person name="Arai W."/>
            <person name="Tsubouchi T."/>
            <person name="Morono Y."/>
            <person name="Uchiyama I."/>
            <person name="Ito T."/>
            <person name="Fujiyama A."/>
            <person name="Inagaki F."/>
            <person name="Takami H."/>
        </authorList>
    </citation>
    <scope>NUCLEOTIDE SEQUENCE</scope>
    <source>
        <strain evidence="1">Expedition CK06-06</strain>
    </source>
</reference>
<protein>
    <submittedName>
        <fullName evidence="1">Uncharacterized protein</fullName>
    </submittedName>
</protein>
<gene>
    <name evidence="1" type="ORF">S01H4_54221</name>
</gene>
<accession>X1CUV6</accession>
<dbReference type="Gene3D" id="3.40.1380.20">
    <property type="entry name" value="Pyruvate kinase, C-terminal domain"/>
    <property type="match status" value="1"/>
</dbReference>
<dbReference type="EMBL" id="BART01031180">
    <property type="protein sequence ID" value="GAH11577.1"/>
    <property type="molecule type" value="Genomic_DNA"/>
</dbReference>
<dbReference type="AlphaFoldDB" id="X1CUV6"/>
<sequence length="116" mass="13135">MADLNIEVTYFEKGGPENTDKALEIAKKYADQFGIKDIILASTTGTTAEKALKVFNLDTFNVVVITHAYYFTGSKLRQEFPEDKMEELKKKGLKFHCGTHAMSGIERGIRLQMREL</sequence>
<comment type="caution">
    <text evidence="1">The sequence shown here is derived from an EMBL/GenBank/DDBJ whole genome shotgun (WGS) entry which is preliminary data.</text>
</comment>
<dbReference type="InterPro" id="IPR036918">
    <property type="entry name" value="Pyrv_Knase_C_sf"/>
</dbReference>
<evidence type="ECO:0000313" key="1">
    <source>
        <dbReference type="EMBL" id="GAH11577.1"/>
    </source>
</evidence>